<keyword evidence="2 6" id="KW-0049">Antioxidant</keyword>
<dbReference type="FunFam" id="3.40.30.10:FF:000020">
    <property type="entry name" value="Peroxiredoxin"/>
    <property type="match status" value="1"/>
</dbReference>
<dbReference type="SUPFAM" id="SSF52833">
    <property type="entry name" value="Thioredoxin-like"/>
    <property type="match status" value="1"/>
</dbReference>
<dbReference type="GO" id="GO:0045454">
    <property type="term" value="P:cell redox homeostasis"/>
    <property type="evidence" value="ECO:0007669"/>
    <property type="project" value="TreeGrafter"/>
</dbReference>
<dbReference type="PANTHER" id="PTHR10430">
    <property type="entry name" value="PEROXIREDOXIN"/>
    <property type="match status" value="1"/>
</dbReference>
<dbReference type="CDD" id="cd03013">
    <property type="entry name" value="PRX5_like"/>
    <property type="match status" value="1"/>
</dbReference>
<reference evidence="9 11" key="2">
    <citation type="submission" date="2020-08" db="EMBL/GenBank/DDBJ databases">
        <title>Genomic Encyclopedia of Type Strains, Phase IV (KMG-IV): sequencing the most valuable type-strain genomes for metagenomic binning, comparative biology and taxonomic classification.</title>
        <authorList>
            <person name="Goeker M."/>
        </authorList>
    </citation>
    <scope>NUCLEOTIDE SEQUENCE [LARGE SCALE GENOMIC DNA]</scope>
    <source>
        <strain evidence="9 11">DSM 107085</strain>
    </source>
</reference>
<dbReference type="GO" id="GO:0008379">
    <property type="term" value="F:thioredoxin peroxidase activity"/>
    <property type="evidence" value="ECO:0007669"/>
    <property type="project" value="InterPro"/>
</dbReference>
<evidence type="ECO:0000256" key="5">
    <source>
        <dbReference type="PIRSR" id="PIRSR637944-1"/>
    </source>
</evidence>
<dbReference type="EMBL" id="JROI01000010">
    <property type="protein sequence ID" value="KGI78175.1"/>
    <property type="molecule type" value="Genomic_DNA"/>
</dbReference>
<evidence type="ECO:0000313" key="10">
    <source>
        <dbReference type="Proteomes" id="UP000029708"/>
    </source>
</evidence>
<comment type="function">
    <text evidence="6">Thiol-specific peroxidase that catalyzes the reduction of hydrogen peroxide and organic hydroperoxides to water and alcohols, respectively. Plays a role in cell protection against oxidative stress by detoxifying peroxides.</text>
</comment>
<accession>A0A099CYS6</accession>
<evidence type="ECO:0000313" key="8">
    <source>
        <dbReference type="EMBL" id="KGI78175.1"/>
    </source>
</evidence>
<dbReference type="OrthoDB" id="9800621at2"/>
<evidence type="ECO:0000256" key="2">
    <source>
        <dbReference type="ARBA" id="ARBA00022862"/>
    </source>
</evidence>
<dbReference type="InterPro" id="IPR013766">
    <property type="entry name" value="Thioredoxin_domain"/>
</dbReference>
<evidence type="ECO:0000259" key="7">
    <source>
        <dbReference type="PROSITE" id="PS51352"/>
    </source>
</evidence>
<dbReference type="GO" id="GO:0005737">
    <property type="term" value="C:cytoplasm"/>
    <property type="evidence" value="ECO:0007669"/>
    <property type="project" value="TreeGrafter"/>
</dbReference>
<reference evidence="8 10" key="1">
    <citation type="submission" date="2014-09" db="EMBL/GenBank/DDBJ databases">
        <title>Xanthomonadaceae 3.5X direct submission.</title>
        <authorList>
            <person name="Fang T."/>
            <person name="Wang H."/>
        </authorList>
    </citation>
    <scope>NUCLEOTIDE SEQUENCE [LARGE SCALE GENOMIC DNA]</scope>
    <source>
        <strain evidence="8 10">3.5X</strain>
    </source>
</reference>
<keyword evidence="1 6" id="KW-0575">Peroxidase</keyword>
<dbReference type="EC" id="1.11.1.27" evidence="6"/>
<organism evidence="8 10">
    <name type="scientific">Oleiagrimonas soli</name>
    <dbReference type="NCBI Taxonomy" id="1543381"/>
    <lineage>
        <taxon>Bacteria</taxon>
        <taxon>Pseudomonadati</taxon>
        <taxon>Pseudomonadota</taxon>
        <taxon>Gammaproteobacteria</taxon>
        <taxon>Lysobacterales</taxon>
        <taxon>Rhodanobacteraceae</taxon>
        <taxon>Oleiagrimonas</taxon>
    </lineage>
</organism>
<feature type="domain" description="Thioredoxin" evidence="7">
    <location>
        <begin position="3"/>
        <end position="161"/>
    </location>
</feature>
<name>A0A099CYS6_9GAMM</name>
<comment type="caution">
    <text evidence="8">The sequence shown here is derived from an EMBL/GenBank/DDBJ whole genome shotgun (WGS) entry which is preliminary data.</text>
</comment>
<evidence type="ECO:0000256" key="1">
    <source>
        <dbReference type="ARBA" id="ARBA00022559"/>
    </source>
</evidence>
<comment type="similarity">
    <text evidence="6">Belongs to the peroxiredoxin family. Prx5 subfamily.</text>
</comment>
<dbReference type="PROSITE" id="PS51352">
    <property type="entry name" value="THIOREDOXIN_2"/>
    <property type="match status" value="1"/>
</dbReference>
<dbReference type="EMBL" id="JACHET010000001">
    <property type="protein sequence ID" value="MBB6183370.1"/>
    <property type="molecule type" value="Genomic_DNA"/>
</dbReference>
<evidence type="ECO:0000256" key="4">
    <source>
        <dbReference type="ARBA" id="ARBA00023284"/>
    </source>
</evidence>
<comment type="catalytic activity">
    <reaction evidence="6">
        <text>a hydroperoxide + 2 glutathione = an alcohol + glutathione disulfide + H2O</text>
        <dbReference type="Rhea" id="RHEA:62632"/>
        <dbReference type="ChEBI" id="CHEBI:15377"/>
        <dbReference type="ChEBI" id="CHEBI:30879"/>
        <dbReference type="ChEBI" id="CHEBI:35924"/>
        <dbReference type="ChEBI" id="CHEBI:57925"/>
        <dbReference type="ChEBI" id="CHEBI:58297"/>
        <dbReference type="EC" id="1.11.1.27"/>
    </reaction>
</comment>
<feature type="active site" description="Cysteine sulfenic acid (-SOH) intermediate" evidence="5">
    <location>
        <position position="48"/>
    </location>
</feature>
<dbReference type="Proteomes" id="UP000560000">
    <property type="component" value="Unassembled WGS sequence"/>
</dbReference>
<dbReference type="InterPro" id="IPR036249">
    <property type="entry name" value="Thioredoxin-like_sf"/>
</dbReference>
<keyword evidence="3 6" id="KW-0560">Oxidoreductase</keyword>
<keyword evidence="10" id="KW-1185">Reference proteome</keyword>
<evidence type="ECO:0000313" key="9">
    <source>
        <dbReference type="EMBL" id="MBB6183370.1"/>
    </source>
</evidence>
<dbReference type="STRING" id="1543381.LF63_0107500"/>
<evidence type="ECO:0000313" key="11">
    <source>
        <dbReference type="Proteomes" id="UP000560000"/>
    </source>
</evidence>
<protein>
    <recommendedName>
        <fullName evidence="6">Glutathione-dependent peroxiredoxin</fullName>
        <ecNumber evidence="6">1.11.1.27</ecNumber>
    </recommendedName>
</protein>
<proteinExistence type="inferred from homology"/>
<evidence type="ECO:0000256" key="6">
    <source>
        <dbReference type="RuleBase" id="RU366011"/>
    </source>
</evidence>
<gene>
    <name evidence="9" type="ORF">HNQ86_000715</name>
    <name evidence="8" type="ORF">LF63_0107500</name>
</gene>
<dbReference type="GO" id="GO:0034599">
    <property type="term" value="P:cellular response to oxidative stress"/>
    <property type="evidence" value="ECO:0007669"/>
    <property type="project" value="InterPro"/>
</dbReference>
<dbReference type="Pfam" id="PF08534">
    <property type="entry name" value="Redoxin"/>
    <property type="match status" value="1"/>
</dbReference>
<dbReference type="PANTHER" id="PTHR10430:SF16">
    <property type="entry name" value="PEROXIREDOXIN-5, MITOCHONDRIAL"/>
    <property type="match status" value="1"/>
</dbReference>
<dbReference type="GO" id="GO:0042744">
    <property type="term" value="P:hydrogen peroxide catabolic process"/>
    <property type="evidence" value="ECO:0007669"/>
    <property type="project" value="TreeGrafter"/>
</dbReference>
<dbReference type="Proteomes" id="UP000029708">
    <property type="component" value="Unassembled WGS sequence"/>
</dbReference>
<dbReference type="InterPro" id="IPR013740">
    <property type="entry name" value="Redoxin"/>
</dbReference>
<dbReference type="AlphaFoldDB" id="A0A099CYS6"/>
<dbReference type="HOGENOM" id="CLU_072440_1_2_6"/>
<sequence length="161" mass="17598">MTIRVGERIPHATLTRIRDGVDVVTSEELFDDRKVVLFAVPGAFTPTCSEQHLPGFIQHMAQFRERGVEVACMAVNDAFVMDAWARAQDVPDDLVMLADGNADLTRALGLELDGSGFGMGLRSQRFALYAEDGTVKILQVEAPGEFRVSSAEAMLQALDAR</sequence>
<dbReference type="InterPro" id="IPR037944">
    <property type="entry name" value="PRX5-like"/>
</dbReference>
<dbReference type="RefSeq" id="WP_043100739.1">
    <property type="nucleotide sequence ID" value="NZ_JACHET010000001.1"/>
</dbReference>
<dbReference type="Gene3D" id="3.40.30.10">
    <property type="entry name" value="Glutaredoxin"/>
    <property type="match status" value="1"/>
</dbReference>
<evidence type="ECO:0000256" key="3">
    <source>
        <dbReference type="ARBA" id="ARBA00023002"/>
    </source>
</evidence>
<keyword evidence="4 6" id="KW-0676">Redox-active center</keyword>